<accession>A0A1Z1WHZ4</accession>
<name>A0A1Z1WHZ4_9ACTN</name>
<dbReference type="AlphaFoldDB" id="A0A1Z1WHZ4"/>
<dbReference type="KEGG" id="salf:SMD44_05421"/>
<feature type="region of interest" description="Disordered" evidence="1">
    <location>
        <begin position="1"/>
        <end position="43"/>
    </location>
</feature>
<gene>
    <name evidence="2" type="ORF">SMD44_05421</name>
</gene>
<proteinExistence type="predicted"/>
<organism evidence="2 3">
    <name type="scientific">Streptomyces alboflavus</name>
    <dbReference type="NCBI Taxonomy" id="67267"/>
    <lineage>
        <taxon>Bacteria</taxon>
        <taxon>Bacillati</taxon>
        <taxon>Actinomycetota</taxon>
        <taxon>Actinomycetes</taxon>
        <taxon>Kitasatosporales</taxon>
        <taxon>Streptomycetaceae</taxon>
        <taxon>Streptomyces</taxon>
    </lineage>
</organism>
<sequence>MPGVTGTNQPSGSSTSIRRCSETPASHTTVPASASMTCTRSRPVMSRTAPPAFCAASPYARPSPRAIPPRSAQTRSAATASSCVRGRTTWAAEGAVLPQPVRGTGAGTGRTRGLRAGWLACQ</sequence>
<keyword evidence="3" id="KW-1185">Reference proteome</keyword>
<dbReference type="Proteomes" id="UP000195880">
    <property type="component" value="Chromosome"/>
</dbReference>
<dbReference type="EMBL" id="CP021748">
    <property type="protein sequence ID" value="ARX85952.1"/>
    <property type="molecule type" value="Genomic_DNA"/>
</dbReference>
<evidence type="ECO:0000313" key="2">
    <source>
        <dbReference type="EMBL" id="ARX85952.1"/>
    </source>
</evidence>
<evidence type="ECO:0000313" key="3">
    <source>
        <dbReference type="Proteomes" id="UP000195880"/>
    </source>
</evidence>
<feature type="compositionally biased region" description="Polar residues" evidence="1">
    <location>
        <begin position="1"/>
        <end position="40"/>
    </location>
</feature>
<reference evidence="2 3" key="1">
    <citation type="submission" date="2017-05" db="EMBL/GenBank/DDBJ databases">
        <title>Streptomyces alboflavus Genome sequencing and assembly.</title>
        <authorList>
            <person name="Wang Y."/>
            <person name="Du B."/>
            <person name="Ding Y."/>
            <person name="Liu H."/>
            <person name="Hou Q."/>
            <person name="Liu K."/>
            <person name="Wang C."/>
            <person name="Yao L."/>
        </authorList>
    </citation>
    <scope>NUCLEOTIDE SEQUENCE [LARGE SCALE GENOMIC DNA]</scope>
    <source>
        <strain evidence="2 3">MDJK44</strain>
    </source>
</reference>
<feature type="region of interest" description="Disordered" evidence="1">
    <location>
        <begin position="55"/>
        <end position="81"/>
    </location>
</feature>
<evidence type="ECO:0000256" key="1">
    <source>
        <dbReference type="SAM" id="MobiDB-lite"/>
    </source>
</evidence>
<protein>
    <submittedName>
        <fullName evidence="2">Uncharacterized protein</fullName>
    </submittedName>
</protein>